<name>A0A7Z0C3S2_9ACTN</name>
<dbReference type="Gene3D" id="3.40.50.720">
    <property type="entry name" value="NAD(P)-binding Rossmann-like Domain"/>
    <property type="match status" value="1"/>
</dbReference>
<dbReference type="NCBIfam" id="TIGR03882">
    <property type="entry name" value="cyclo_dehyd_2"/>
    <property type="match status" value="1"/>
</dbReference>
<evidence type="ECO:0000256" key="1">
    <source>
        <dbReference type="SAM" id="MobiDB-lite"/>
    </source>
</evidence>
<keyword evidence="3" id="KW-1185">Reference proteome</keyword>
<gene>
    <name evidence="2" type="ORF">BKA05_000871</name>
</gene>
<dbReference type="InterPro" id="IPR022291">
    <property type="entry name" value="Bacteriocin_synth_cyclodeHase"/>
</dbReference>
<protein>
    <submittedName>
        <fullName evidence="2">Bacteriocin biosynthesis cyclodehydratase domain-containing protein</fullName>
    </submittedName>
</protein>
<reference evidence="2 3" key="1">
    <citation type="submission" date="2020-07" db="EMBL/GenBank/DDBJ databases">
        <title>Sequencing the genomes of 1000 actinobacteria strains.</title>
        <authorList>
            <person name="Klenk H.-P."/>
        </authorList>
    </citation>
    <scope>NUCLEOTIDE SEQUENCE [LARGE SCALE GENOMIC DNA]</scope>
    <source>
        <strain evidence="2 3">DSM 18248</strain>
    </source>
</reference>
<dbReference type="EMBL" id="JACBZI010000001">
    <property type="protein sequence ID" value="NYI09356.1"/>
    <property type="molecule type" value="Genomic_DNA"/>
</dbReference>
<accession>A0A7Z0C3S2</accession>
<feature type="region of interest" description="Disordered" evidence="1">
    <location>
        <begin position="313"/>
        <end position="343"/>
    </location>
</feature>
<sequence length="343" mass="36346">MADHPVPLLPDHPRLLPGLRVLRRDAAHLQVGVGARAVLVPDHPDVRRLLGLLTSGAAPAGEHLPRPHTPTGEVLARLAGAGLVVDGAALQTALHRSDADPAGDPAAVAAAWCSDPGTAPQRWATRGRAQVHLDVPTRDRPGLERLVAACGLSVAPGPGGRVTATGSTAGGPPVLVVREQEPAREELDPLQRDDVPHLLVRSELDRVVLGPFVAPGRTACVRCLDAHAADLDPRWPLLVEQLSRASTGAGPSDPAPRDPALWQVALGWAVHDLVRWSEGRQPSTWSTTITLGASGSPQVQVHRRHPRCGCGWADLGGAGRRHQKSESSLPSIERRFSREQVSQ</sequence>
<organism evidence="2 3">
    <name type="scientific">Nocardioides marinus</name>
    <dbReference type="NCBI Taxonomy" id="374514"/>
    <lineage>
        <taxon>Bacteria</taxon>
        <taxon>Bacillati</taxon>
        <taxon>Actinomycetota</taxon>
        <taxon>Actinomycetes</taxon>
        <taxon>Propionibacteriales</taxon>
        <taxon>Nocardioidaceae</taxon>
        <taxon>Nocardioides</taxon>
    </lineage>
</organism>
<dbReference type="RefSeq" id="WP_179530352.1">
    <property type="nucleotide sequence ID" value="NZ_BAAAPP010000012.1"/>
</dbReference>
<feature type="compositionally biased region" description="Basic and acidic residues" evidence="1">
    <location>
        <begin position="332"/>
        <end position="343"/>
    </location>
</feature>
<dbReference type="AlphaFoldDB" id="A0A7Z0C3S2"/>
<evidence type="ECO:0000313" key="2">
    <source>
        <dbReference type="EMBL" id="NYI09356.1"/>
    </source>
</evidence>
<dbReference type="Proteomes" id="UP000537326">
    <property type="component" value="Unassembled WGS sequence"/>
</dbReference>
<proteinExistence type="predicted"/>
<comment type="caution">
    <text evidence="2">The sequence shown here is derived from an EMBL/GenBank/DDBJ whole genome shotgun (WGS) entry which is preliminary data.</text>
</comment>
<evidence type="ECO:0000313" key="3">
    <source>
        <dbReference type="Proteomes" id="UP000537326"/>
    </source>
</evidence>